<keyword evidence="4 5" id="KW-0808">Transferase</keyword>
<dbReference type="GO" id="GO:0005975">
    <property type="term" value="P:carbohydrate metabolic process"/>
    <property type="evidence" value="ECO:0007669"/>
    <property type="project" value="TreeGrafter"/>
</dbReference>
<gene>
    <name evidence="6" type="ORF">HKN21_10110</name>
</gene>
<dbReference type="Proteomes" id="UP000547674">
    <property type="component" value="Unassembled WGS sequence"/>
</dbReference>
<dbReference type="PANTHER" id="PTHR11739">
    <property type="entry name" value="CITRATE SYNTHASE"/>
    <property type="match status" value="1"/>
</dbReference>
<reference evidence="6 7" key="1">
    <citation type="submission" date="2020-03" db="EMBL/GenBank/DDBJ databases">
        <title>Metabolic flexibility allows generalist bacteria to become dominant in a frequently disturbed ecosystem.</title>
        <authorList>
            <person name="Chen Y.-J."/>
            <person name="Leung P.M."/>
            <person name="Bay S.K."/>
            <person name="Hugenholtz P."/>
            <person name="Kessler A.J."/>
            <person name="Shelley G."/>
            <person name="Waite D.W."/>
            <person name="Cook P.L."/>
            <person name="Greening C."/>
        </authorList>
    </citation>
    <scope>NUCLEOTIDE SEQUENCE [LARGE SCALE GENOMIC DNA]</scope>
    <source>
        <strain evidence="6">SS_bin_28</strain>
    </source>
</reference>
<evidence type="ECO:0000256" key="4">
    <source>
        <dbReference type="ARBA" id="ARBA00022679"/>
    </source>
</evidence>
<sequence length="294" mass="32660">MSDYVPGLAGIPAAESSISFVDGEKGVLEYRGINVTELVKHSTFEEVCYLLLWGALPNQEELDIFTKELAERRDIEPEILKLAESMPRHGHPMNALQSLVSALGTLYPARDVESPRVQRETSLRLIAQLPTLIAFLHRRRQEEDFIRPQAELSTAENFLTMLRGSKPDPVEVKIFDAALILHADHTLNASTFTARVIGSTLSDGFSVIAGALGSLFGRLHGGANEAVLNMLDDMENEKEVRAKTEAMIAAKQKIMGVGHRVYQVKDPRAYLLQEMAENLFEKMGSSPLYERAKV</sequence>
<comment type="similarity">
    <text evidence="2 5">Belongs to the citrate synthase family.</text>
</comment>
<dbReference type="InterPro" id="IPR036969">
    <property type="entry name" value="Citrate_synthase_sf"/>
</dbReference>
<dbReference type="InterPro" id="IPR019810">
    <property type="entry name" value="Citrate_synthase_AS"/>
</dbReference>
<dbReference type="UniPathway" id="UPA00223"/>
<comment type="pathway">
    <text evidence="1">Carbohydrate metabolism; tricarboxylic acid cycle.</text>
</comment>
<dbReference type="GO" id="GO:0036440">
    <property type="term" value="F:citrate synthase activity"/>
    <property type="evidence" value="ECO:0007669"/>
    <property type="project" value="UniProtKB-EC"/>
</dbReference>
<dbReference type="AlphaFoldDB" id="A0A7Y2H2X0"/>
<name>A0A7Y2H2X0_UNCEI</name>
<evidence type="ECO:0000313" key="7">
    <source>
        <dbReference type="Proteomes" id="UP000547674"/>
    </source>
</evidence>
<proteinExistence type="inferred from homology"/>
<protein>
    <recommendedName>
        <fullName evidence="3">citrate synthase (unknown stereospecificity)</fullName>
        <ecNumber evidence="3">2.3.3.16</ecNumber>
    </recommendedName>
</protein>
<evidence type="ECO:0000256" key="5">
    <source>
        <dbReference type="RuleBase" id="RU003406"/>
    </source>
</evidence>
<dbReference type="InterPro" id="IPR016143">
    <property type="entry name" value="Citrate_synth-like_sm_a-sub"/>
</dbReference>
<dbReference type="Pfam" id="PF00285">
    <property type="entry name" value="Citrate_synt"/>
    <property type="match status" value="1"/>
</dbReference>
<dbReference type="Gene3D" id="1.10.580.10">
    <property type="entry name" value="Citrate Synthase, domain 1"/>
    <property type="match status" value="1"/>
</dbReference>
<dbReference type="PANTHER" id="PTHR11739:SF4">
    <property type="entry name" value="CITRATE SYNTHASE, PEROXISOMAL"/>
    <property type="match status" value="1"/>
</dbReference>
<dbReference type="GO" id="GO:0006099">
    <property type="term" value="P:tricarboxylic acid cycle"/>
    <property type="evidence" value="ECO:0007669"/>
    <property type="project" value="UniProtKB-UniPathway"/>
</dbReference>
<dbReference type="SUPFAM" id="SSF48256">
    <property type="entry name" value="Citrate synthase"/>
    <property type="match status" value="1"/>
</dbReference>
<comment type="caution">
    <text evidence="6">The sequence shown here is derived from an EMBL/GenBank/DDBJ whole genome shotgun (WGS) entry which is preliminary data.</text>
</comment>
<dbReference type="EC" id="2.3.3.16" evidence="3"/>
<dbReference type="GO" id="GO:0005829">
    <property type="term" value="C:cytosol"/>
    <property type="evidence" value="ECO:0007669"/>
    <property type="project" value="TreeGrafter"/>
</dbReference>
<organism evidence="6 7">
    <name type="scientific">Eiseniibacteriota bacterium</name>
    <dbReference type="NCBI Taxonomy" id="2212470"/>
    <lineage>
        <taxon>Bacteria</taxon>
        <taxon>Candidatus Eiseniibacteriota</taxon>
    </lineage>
</organism>
<dbReference type="InterPro" id="IPR002020">
    <property type="entry name" value="Citrate_synthase"/>
</dbReference>
<feature type="non-terminal residue" evidence="6">
    <location>
        <position position="294"/>
    </location>
</feature>
<evidence type="ECO:0000256" key="3">
    <source>
        <dbReference type="ARBA" id="ARBA00012972"/>
    </source>
</evidence>
<accession>A0A7Y2H2X0</accession>
<dbReference type="EMBL" id="JABDJR010000404">
    <property type="protein sequence ID" value="NNF07103.1"/>
    <property type="molecule type" value="Genomic_DNA"/>
</dbReference>
<dbReference type="PROSITE" id="PS00480">
    <property type="entry name" value="CITRATE_SYNTHASE"/>
    <property type="match status" value="1"/>
</dbReference>
<evidence type="ECO:0000256" key="2">
    <source>
        <dbReference type="ARBA" id="ARBA00010566"/>
    </source>
</evidence>
<dbReference type="InterPro" id="IPR016142">
    <property type="entry name" value="Citrate_synth-like_lrg_a-sub"/>
</dbReference>
<evidence type="ECO:0000256" key="1">
    <source>
        <dbReference type="ARBA" id="ARBA00005163"/>
    </source>
</evidence>
<dbReference type="Gene3D" id="1.10.230.10">
    <property type="entry name" value="Cytochrome P450-Terp, domain 2"/>
    <property type="match status" value="1"/>
</dbReference>
<dbReference type="PRINTS" id="PR00143">
    <property type="entry name" value="CITRTSNTHASE"/>
</dbReference>
<evidence type="ECO:0000313" key="6">
    <source>
        <dbReference type="EMBL" id="NNF07103.1"/>
    </source>
</evidence>